<keyword evidence="2" id="KW-1185">Reference proteome</keyword>
<dbReference type="RefSeq" id="WP_097930110.1">
    <property type="nucleotide sequence ID" value="NZ_OCTN01000004.1"/>
</dbReference>
<reference evidence="2" key="1">
    <citation type="submission" date="2017-09" db="EMBL/GenBank/DDBJ databases">
        <authorList>
            <person name="Varghese N."/>
            <person name="Submissions S."/>
        </authorList>
    </citation>
    <scope>NUCLEOTIDE SEQUENCE [LARGE SCALE GENOMIC DNA]</scope>
    <source>
        <strain evidence="2">C7</strain>
    </source>
</reference>
<evidence type="ECO:0000313" key="2">
    <source>
        <dbReference type="Proteomes" id="UP000220034"/>
    </source>
</evidence>
<accession>A0A2C9CSY8</accession>
<dbReference type="AlphaFoldDB" id="A0A2C9CSY8"/>
<name>A0A2C9CSY8_9RHOB</name>
<organism evidence="1 2">
    <name type="scientific">Pontivivens marinum</name>
    <dbReference type="NCBI Taxonomy" id="1690039"/>
    <lineage>
        <taxon>Bacteria</taxon>
        <taxon>Pseudomonadati</taxon>
        <taxon>Pseudomonadota</taxon>
        <taxon>Alphaproteobacteria</taxon>
        <taxon>Rhodobacterales</taxon>
        <taxon>Paracoccaceae</taxon>
        <taxon>Pontivivens</taxon>
    </lineage>
</organism>
<sequence length="60" mass="6769">MIEFVAAAFALIALVGYIVQKNRAELTLLMMNKPEARAQRLFDEAAAQQQAHNKAPSRRR</sequence>
<proteinExistence type="predicted"/>
<protein>
    <submittedName>
        <fullName evidence="1">Uncharacterized protein</fullName>
    </submittedName>
</protein>
<gene>
    <name evidence="1" type="ORF">SAMN06273572_104175</name>
</gene>
<evidence type="ECO:0000313" key="1">
    <source>
        <dbReference type="EMBL" id="SOH94476.1"/>
    </source>
</evidence>
<dbReference type="EMBL" id="OCTN01000004">
    <property type="protein sequence ID" value="SOH94476.1"/>
    <property type="molecule type" value="Genomic_DNA"/>
</dbReference>
<dbReference type="Proteomes" id="UP000220034">
    <property type="component" value="Unassembled WGS sequence"/>
</dbReference>